<feature type="compositionally biased region" description="Low complexity" evidence="1">
    <location>
        <begin position="102"/>
        <end position="114"/>
    </location>
</feature>
<feature type="region of interest" description="Disordered" evidence="1">
    <location>
        <begin position="98"/>
        <end position="137"/>
    </location>
</feature>
<dbReference type="Proteomes" id="UP000053676">
    <property type="component" value="Unassembled WGS sequence"/>
</dbReference>
<dbReference type="EMBL" id="KI668877">
    <property type="protein sequence ID" value="ETN70893.1"/>
    <property type="molecule type" value="Genomic_DNA"/>
</dbReference>
<keyword evidence="3" id="KW-1185">Reference proteome</keyword>
<dbReference type="KEGG" id="nai:NECAME_14467"/>
<reference evidence="3" key="1">
    <citation type="journal article" date="2014" name="Nat. Genet.">
        <title>Genome of the human hookworm Necator americanus.</title>
        <authorList>
            <person name="Tang Y.T."/>
            <person name="Gao X."/>
            <person name="Rosa B.A."/>
            <person name="Abubucker S."/>
            <person name="Hallsworth-Pepin K."/>
            <person name="Martin J."/>
            <person name="Tyagi R."/>
            <person name="Heizer E."/>
            <person name="Zhang X."/>
            <person name="Bhonagiri-Palsikar V."/>
            <person name="Minx P."/>
            <person name="Warren W.C."/>
            <person name="Wang Q."/>
            <person name="Zhan B."/>
            <person name="Hotez P.J."/>
            <person name="Sternberg P.W."/>
            <person name="Dougall A."/>
            <person name="Gaze S.T."/>
            <person name="Mulvenna J."/>
            <person name="Sotillo J."/>
            <person name="Ranganathan S."/>
            <person name="Rabelo E.M."/>
            <person name="Wilson R.K."/>
            <person name="Felgner P.L."/>
            <person name="Bethony J."/>
            <person name="Hawdon J.M."/>
            <person name="Gasser R.B."/>
            <person name="Loukas A."/>
            <person name="Mitreva M."/>
        </authorList>
    </citation>
    <scope>NUCLEOTIDE SEQUENCE [LARGE SCALE GENOMIC DNA]</scope>
</reference>
<sequence>MCDISTSLIGTIWNFRSVETYSFVTSKQKHANIENICESKRMGKVFSPPAEVCRIEVPEQVSDEEIEEPHIIITEPPAALEDIRHVEPSPVIPIILAEPEGTSSNNSHTHSRSVSPEERVPKKFKEKKEMYGRDPRKLFETYQEEWDRLERLSDKRHGPRRKSILNLHDYTEGRSPTSSPSINTIFRT</sequence>
<feature type="compositionally biased region" description="Basic and acidic residues" evidence="1">
    <location>
        <begin position="115"/>
        <end position="137"/>
    </location>
</feature>
<feature type="region of interest" description="Disordered" evidence="1">
    <location>
        <begin position="150"/>
        <end position="188"/>
    </location>
</feature>
<gene>
    <name evidence="2" type="ORF">NECAME_14467</name>
</gene>
<dbReference type="OrthoDB" id="297496at2759"/>
<feature type="compositionally biased region" description="Polar residues" evidence="1">
    <location>
        <begin position="174"/>
        <end position="188"/>
    </location>
</feature>
<evidence type="ECO:0000313" key="2">
    <source>
        <dbReference type="EMBL" id="ETN70893.1"/>
    </source>
</evidence>
<dbReference type="AlphaFoldDB" id="W2SN02"/>
<organism evidence="2 3">
    <name type="scientific">Necator americanus</name>
    <name type="common">Human hookworm</name>
    <dbReference type="NCBI Taxonomy" id="51031"/>
    <lineage>
        <taxon>Eukaryota</taxon>
        <taxon>Metazoa</taxon>
        <taxon>Ecdysozoa</taxon>
        <taxon>Nematoda</taxon>
        <taxon>Chromadorea</taxon>
        <taxon>Rhabditida</taxon>
        <taxon>Rhabditina</taxon>
        <taxon>Rhabditomorpha</taxon>
        <taxon>Strongyloidea</taxon>
        <taxon>Ancylostomatidae</taxon>
        <taxon>Bunostominae</taxon>
        <taxon>Necator</taxon>
    </lineage>
</organism>
<protein>
    <submittedName>
        <fullName evidence="2">Uncharacterized protein</fullName>
    </submittedName>
</protein>
<accession>W2SN02</accession>
<proteinExistence type="predicted"/>
<name>W2SN02_NECAM</name>
<evidence type="ECO:0000256" key="1">
    <source>
        <dbReference type="SAM" id="MobiDB-lite"/>
    </source>
</evidence>
<evidence type="ECO:0000313" key="3">
    <source>
        <dbReference type="Proteomes" id="UP000053676"/>
    </source>
</evidence>